<dbReference type="RefSeq" id="WP_156607356.1">
    <property type="nucleotide sequence ID" value="NZ_WPCU01000003.1"/>
</dbReference>
<feature type="transmembrane region" description="Helical" evidence="1">
    <location>
        <begin position="31"/>
        <end position="49"/>
    </location>
</feature>
<keyword evidence="1" id="KW-1133">Transmembrane helix</keyword>
<feature type="transmembrane region" description="Helical" evidence="1">
    <location>
        <begin position="86"/>
        <end position="106"/>
    </location>
</feature>
<dbReference type="AlphaFoldDB" id="A0A6A9USN6"/>
<gene>
    <name evidence="2" type="ORF">GC722_01600</name>
</gene>
<organism evidence="2 3">
    <name type="scientific">Auraticoccus cholistanensis</name>
    <dbReference type="NCBI Taxonomy" id="2656650"/>
    <lineage>
        <taxon>Bacteria</taxon>
        <taxon>Bacillati</taxon>
        <taxon>Actinomycetota</taxon>
        <taxon>Actinomycetes</taxon>
        <taxon>Propionibacteriales</taxon>
        <taxon>Propionibacteriaceae</taxon>
        <taxon>Auraticoccus</taxon>
    </lineage>
</organism>
<keyword evidence="1" id="KW-0812">Transmembrane</keyword>
<sequence length="141" mass="15029">MDAPDTARQLLEQADSLAATAHRDTRWYARWLVLFGLLSLLTCALFAAFPGAPAVVLGMSVYGVGVAALVVWASRRGAATRYMTRLHLAVMAGFAVIWTATMVLGTRSDDPAVVFLTGGGLILLLTVAGAWVVTRRGGRRP</sequence>
<reference evidence="2 3" key="1">
    <citation type="submission" date="2019-12" db="EMBL/GenBank/DDBJ databases">
        <title>Auraticoccus cholistani sp. nov., an actinomycete isolated from soil of Cholistan desert.</title>
        <authorList>
            <person name="Cheema M.T."/>
        </authorList>
    </citation>
    <scope>NUCLEOTIDE SEQUENCE [LARGE SCALE GENOMIC DNA]</scope>
    <source>
        <strain evidence="2 3">F435</strain>
    </source>
</reference>
<accession>A0A6A9USN6</accession>
<keyword evidence="1" id="KW-0472">Membrane</keyword>
<protein>
    <submittedName>
        <fullName evidence="2">Uncharacterized protein</fullName>
    </submittedName>
</protein>
<feature type="transmembrane region" description="Helical" evidence="1">
    <location>
        <begin position="112"/>
        <end position="133"/>
    </location>
</feature>
<proteinExistence type="predicted"/>
<dbReference type="EMBL" id="WPCU01000003">
    <property type="protein sequence ID" value="MVA74735.1"/>
    <property type="molecule type" value="Genomic_DNA"/>
</dbReference>
<dbReference type="Proteomes" id="UP000435304">
    <property type="component" value="Unassembled WGS sequence"/>
</dbReference>
<name>A0A6A9USN6_9ACTN</name>
<keyword evidence="3" id="KW-1185">Reference proteome</keyword>
<evidence type="ECO:0000256" key="1">
    <source>
        <dbReference type="SAM" id="Phobius"/>
    </source>
</evidence>
<evidence type="ECO:0000313" key="3">
    <source>
        <dbReference type="Proteomes" id="UP000435304"/>
    </source>
</evidence>
<feature type="transmembrane region" description="Helical" evidence="1">
    <location>
        <begin position="55"/>
        <end position="74"/>
    </location>
</feature>
<evidence type="ECO:0000313" key="2">
    <source>
        <dbReference type="EMBL" id="MVA74735.1"/>
    </source>
</evidence>
<comment type="caution">
    <text evidence="2">The sequence shown here is derived from an EMBL/GenBank/DDBJ whole genome shotgun (WGS) entry which is preliminary data.</text>
</comment>